<dbReference type="Proteomes" id="UP000242861">
    <property type="component" value="Unassembled WGS sequence"/>
</dbReference>
<evidence type="ECO:0000313" key="2">
    <source>
        <dbReference type="EMBL" id="PKF69974.1"/>
    </source>
</evidence>
<gene>
    <name evidence="2" type="ORF">CW360_15820</name>
</gene>
<dbReference type="SUPFAM" id="SSF53474">
    <property type="entry name" value="alpha/beta-Hydrolases"/>
    <property type="match status" value="1"/>
</dbReference>
<dbReference type="RefSeq" id="WP_101194353.1">
    <property type="nucleotide sequence ID" value="NZ_PIYS01000032.1"/>
</dbReference>
<proteinExistence type="predicted"/>
<reference evidence="3" key="1">
    <citation type="submission" date="2017-12" db="EMBL/GenBank/DDBJ databases">
        <authorList>
            <person name="Yu X.-Y."/>
        </authorList>
    </citation>
    <scope>NUCLEOTIDE SEQUENCE [LARGE SCALE GENOMIC DNA]</scope>
    <source>
        <strain evidence="3">ZYSR67-Z</strain>
    </source>
</reference>
<dbReference type="AlphaFoldDB" id="A0A2I0CLF0"/>
<evidence type="ECO:0000259" key="1">
    <source>
        <dbReference type="Pfam" id="PF12697"/>
    </source>
</evidence>
<dbReference type="InterPro" id="IPR029058">
    <property type="entry name" value="AB_hydrolase_fold"/>
</dbReference>
<comment type="caution">
    <text evidence="2">The sequence shown here is derived from an EMBL/GenBank/DDBJ whole genome shotgun (WGS) entry which is preliminary data.</text>
</comment>
<name>A0A2I0CLF0_9PSED</name>
<dbReference type="Pfam" id="PF12697">
    <property type="entry name" value="Abhydrolase_6"/>
    <property type="match status" value="1"/>
</dbReference>
<protein>
    <submittedName>
        <fullName evidence="2">Transporter</fullName>
    </submittedName>
</protein>
<dbReference type="InterPro" id="IPR000073">
    <property type="entry name" value="AB_hydrolase_1"/>
</dbReference>
<feature type="domain" description="AB hydrolase-1" evidence="1">
    <location>
        <begin position="5"/>
        <end position="232"/>
    </location>
</feature>
<evidence type="ECO:0000313" key="3">
    <source>
        <dbReference type="Proteomes" id="UP000242861"/>
    </source>
</evidence>
<dbReference type="EMBL" id="PIYS01000032">
    <property type="protein sequence ID" value="PKF69974.1"/>
    <property type="molecule type" value="Genomic_DNA"/>
</dbReference>
<dbReference type="Gene3D" id="3.40.50.1820">
    <property type="entry name" value="alpha/beta hydrolase"/>
    <property type="match status" value="1"/>
</dbReference>
<organism evidence="2 3">
    <name type="scientific">Pseudomonas fluvialis</name>
    <dbReference type="NCBI Taxonomy" id="1793966"/>
    <lineage>
        <taxon>Bacteria</taxon>
        <taxon>Pseudomonadati</taxon>
        <taxon>Pseudomonadota</taxon>
        <taxon>Gammaproteobacteria</taxon>
        <taxon>Pseudomonadales</taxon>
        <taxon>Pseudomonadaceae</taxon>
        <taxon>Pseudomonas</taxon>
    </lineage>
</organism>
<sequence>MTERLILLPGWGLGSLPLDVLAEALRGLDPALRVEIEPLPELRRGEPRDWLLELDERLPPHTWLGGWSLGGMLASELAALRGERCRGLLTLASNPCFVAAEDWPCGMPEDTFAAFVAGCAEHPAATLKRFCLLCSQGALEARTLARQLQSGAPQLSHEVLLAGLEVLGSFDARSALQRFAGAQLHLLGVADALVPAELAGALRILQPNSQVGLIDGASHAFPLEYPHEVAAAMQAFMREAADD</sequence>
<accession>A0A2I0CLF0</accession>